<dbReference type="EMBL" id="JBKBDD010000004">
    <property type="protein sequence ID" value="MFN6544487.1"/>
    <property type="molecule type" value="Genomic_DNA"/>
</dbReference>
<dbReference type="Proteomes" id="UP001635816">
    <property type="component" value="Unassembled WGS sequence"/>
</dbReference>
<sequence length="260" mass="26940">MPSEFSRPTAWRVARIGMIVPSSNTCLEPTTYRMLGERTDVSVHFTRIPVGRVGLDGASDAQFDTAGMQAAAVLLATADVDVIAWNGTAGSWLGTAHDHAISEAITTKTGVRAVTSTQATLAAFAALGARSIGLVTPYPDDMNARIGQCYRDEGITVTGSYGFGLTETTDIARIRADELLAPTRHVARSEPDAVAYVCTNLRGADAVQAARAENGIPVVDSVAVTLAACLAMVGAGPLNPRWGPDLAGTLGLTSGTLAGP</sequence>
<reference evidence="1 2" key="1">
    <citation type="submission" date="2024-12" db="EMBL/GenBank/DDBJ databases">
        <title>The coexistence of Mycolicibacterium septicum and Mycolicibacterium nivoides in clinical samples.</title>
        <authorList>
            <person name="Wang C."/>
            <person name="Feng Y."/>
            <person name="Zong Z."/>
        </authorList>
    </citation>
    <scope>NUCLEOTIDE SEQUENCE [LARGE SCALE GENOMIC DNA]</scope>
    <source>
        <strain evidence="1 2">120309</strain>
    </source>
</reference>
<dbReference type="PANTHER" id="PTHR40267">
    <property type="entry name" value="BLR3294 PROTEIN"/>
    <property type="match status" value="1"/>
</dbReference>
<gene>
    <name evidence="1" type="ORF">ACK4CT_14945</name>
</gene>
<dbReference type="RefSeq" id="WP_409543647.1">
    <property type="nucleotide sequence ID" value="NZ_JBKBDD010000004.1"/>
</dbReference>
<comment type="caution">
    <text evidence="1">The sequence shown here is derived from an EMBL/GenBank/DDBJ whole genome shotgun (WGS) entry which is preliminary data.</text>
</comment>
<dbReference type="InterPro" id="IPR053714">
    <property type="entry name" value="Iso_Racemase_Enz_sf"/>
</dbReference>
<dbReference type="Pfam" id="PF17645">
    <property type="entry name" value="Amdase"/>
    <property type="match status" value="1"/>
</dbReference>
<accession>A0ABW9LCB2</accession>
<evidence type="ECO:0000313" key="1">
    <source>
        <dbReference type="EMBL" id="MFN6544487.1"/>
    </source>
</evidence>
<dbReference type="PIRSF" id="PIRSF015736">
    <property type="entry name" value="MI"/>
    <property type="match status" value="1"/>
</dbReference>
<proteinExistence type="predicted"/>
<protein>
    <submittedName>
        <fullName evidence="1">Aspartate/glutamate racemase family protein</fullName>
    </submittedName>
</protein>
<organism evidence="1 2">
    <name type="scientific">Mycolicibacterium nivoides</name>
    <dbReference type="NCBI Taxonomy" id="2487344"/>
    <lineage>
        <taxon>Bacteria</taxon>
        <taxon>Bacillati</taxon>
        <taxon>Actinomycetota</taxon>
        <taxon>Actinomycetes</taxon>
        <taxon>Mycobacteriales</taxon>
        <taxon>Mycobacteriaceae</taxon>
        <taxon>Mycolicibacterium</taxon>
    </lineage>
</organism>
<dbReference type="InterPro" id="IPR026286">
    <property type="entry name" value="MaiA/AMDase"/>
</dbReference>
<dbReference type="Gene3D" id="3.40.50.12500">
    <property type="match status" value="1"/>
</dbReference>
<name>A0ABW9LCB2_9MYCO</name>
<keyword evidence="2" id="KW-1185">Reference proteome</keyword>
<evidence type="ECO:0000313" key="2">
    <source>
        <dbReference type="Proteomes" id="UP001635816"/>
    </source>
</evidence>
<dbReference type="PANTHER" id="PTHR40267:SF1">
    <property type="entry name" value="BLR3294 PROTEIN"/>
    <property type="match status" value="1"/>
</dbReference>